<comment type="caution">
    <text evidence="1">The sequence shown here is derived from an EMBL/GenBank/DDBJ whole genome shotgun (WGS) entry which is preliminary data.</text>
</comment>
<sequence length="107" mass="12778">MMFDISCFFTKDRKIVSLRGQALYGSVMKIFKEDLYVITTGLLQKLNASLHWWPVHEFYSLDGRFTKWSKTVLWEPQCRYVFLERWPDLIFHDPFTTTLGFKSMIPS</sequence>
<evidence type="ECO:0000313" key="2">
    <source>
        <dbReference type="Proteomes" id="UP000887013"/>
    </source>
</evidence>
<reference evidence="1" key="1">
    <citation type="submission" date="2020-08" db="EMBL/GenBank/DDBJ databases">
        <title>Multicomponent nature underlies the extraordinary mechanical properties of spider dragline silk.</title>
        <authorList>
            <person name="Kono N."/>
            <person name="Nakamura H."/>
            <person name="Mori M."/>
            <person name="Yoshida Y."/>
            <person name="Ohtoshi R."/>
            <person name="Malay A.D."/>
            <person name="Moran D.A.P."/>
            <person name="Tomita M."/>
            <person name="Numata K."/>
            <person name="Arakawa K."/>
        </authorList>
    </citation>
    <scope>NUCLEOTIDE SEQUENCE</scope>
</reference>
<gene>
    <name evidence="1" type="ORF">NPIL_558411</name>
</gene>
<keyword evidence="2" id="KW-1185">Reference proteome</keyword>
<accession>A0A8X6PCU0</accession>
<dbReference type="EMBL" id="BMAW01067444">
    <property type="protein sequence ID" value="GFT59805.1"/>
    <property type="molecule type" value="Genomic_DNA"/>
</dbReference>
<protein>
    <submittedName>
        <fullName evidence="1">Uncharacterized protein</fullName>
    </submittedName>
</protein>
<name>A0A8X6PCU0_NEPPI</name>
<dbReference type="AlphaFoldDB" id="A0A8X6PCU0"/>
<organism evidence="1 2">
    <name type="scientific">Nephila pilipes</name>
    <name type="common">Giant wood spider</name>
    <name type="synonym">Nephila maculata</name>
    <dbReference type="NCBI Taxonomy" id="299642"/>
    <lineage>
        <taxon>Eukaryota</taxon>
        <taxon>Metazoa</taxon>
        <taxon>Ecdysozoa</taxon>
        <taxon>Arthropoda</taxon>
        <taxon>Chelicerata</taxon>
        <taxon>Arachnida</taxon>
        <taxon>Araneae</taxon>
        <taxon>Araneomorphae</taxon>
        <taxon>Entelegynae</taxon>
        <taxon>Araneoidea</taxon>
        <taxon>Nephilidae</taxon>
        <taxon>Nephila</taxon>
    </lineage>
</organism>
<evidence type="ECO:0000313" key="1">
    <source>
        <dbReference type="EMBL" id="GFT59805.1"/>
    </source>
</evidence>
<dbReference type="Proteomes" id="UP000887013">
    <property type="component" value="Unassembled WGS sequence"/>
</dbReference>
<proteinExistence type="predicted"/>